<dbReference type="Gene3D" id="2.40.50.100">
    <property type="match status" value="1"/>
</dbReference>
<dbReference type="RefSeq" id="WP_071501488.1">
    <property type="nucleotide sequence ID" value="NZ_MORL01000001.1"/>
</dbReference>
<dbReference type="InterPro" id="IPR050739">
    <property type="entry name" value="MFP"/>
</dbReference>
<evidence type="ECO:0000256" key="4">
    <source>
        <dbReference type="ARBA" id="ARBA00023136"/>
    </source>
</evidence>
<dbReference type="AlphaFoldDB" id="A0A1S2VQC6"/>
<organism evidence="7 8">
    <name type="scientific">Arsenicibacter rosenii</name>
    <dbReference type="NCBI Taxonomy" id="1750698"/>
    <lineage>
        <taxon>Bacteria</taxon>
        <taxon>Pseudomonadati</taxon>
        <taxon>Bacteroidota</taxon>
        <taxon>Cytophagia</taxon>
        <taxon>Cytophagales</taxon>
        <taxon>Spirosomataceae</taxon>
        <taxon>Arsenicibacter</taxon>
    </lineage>
</organism>
<keyword evidence="2 5" id="KW-0812">Transmembrane</keyword>
<protein>
    <submittedName>
        <fullName evidence="7">Secretion protein HlyD</fullName>
    </submittedName>
</protein>
<accession>A0A1S2VQC6</accession>
<keyword evidence="3 5" id="KW-1133">Transmembrane helix</keyword>
<reference evidence="7 8" key="1">
    <citation type="submission" date="2016-10" db="EMBL/GenBank/DDBJ databases">
        <title>Arsenicibacter rosenii gen. nov., sp. nov., an efficient arsenic-methylating bacterium isolated from an arsenic-contaminated paddy soil.</title>
        <authorList>
            <person name="Huang K."/>
        </authorList>
    </citation>
    <scope>NUCLEOTIDE SEQUENCE [LARGE SCALE GENOMIC DNA]</scope>
    <source>
        <strain evidence="7 8">SM-1</strain>
    </source>
</reference>
<evidence type="ECO:0000256" key="1">
    <source>
        <dbReference type="ARBA" id="ARBA00004167"/>
    </source>
</evidence>
<dbReference type="PANTHER" id="PTHR30386">
    <property type="entry name" value="MEMBRANE FUSION SUBUNIT OF EMRAB-TOLC MULTIDRUG EFFLUX PUMP"/>
    <property type="match status" value="1"/>
</dbReference>
<evidence type="ECO:0000313" key="7">
    <source>
        <dbReference type="EMBL" id="OIN60983.1"/>
    </source>
</evidence>
<keyword evidence="4 5" id="KW-0472">Membrane</keyword>
<evidence type="ECO:0000259" key="6">
    <source>
        <dbReference type="Pfam" id="PF26002"/>
    </source>
</evidence>
<evidence type="ECO:0000313" key="8">
    <source>
        <dbReference type="Proteomes" id="UP000181790"/>
    </source>
</evidence>
<comment type="subcellular location">
    <subcellularLocation>
        <location evidence="1">Membrane</location>
        <topology evidence="1">Single-pass membrane protein</topology>
    </subcellularLocation>
</comment>
<evidence type="ECO:0000256" key="3">
    <source>
        <dbReference type="ARBA" id="ARBA00022989"/>
    </source>
</evidence>
<dbReference type="GO" id="GO:0016020">
    <property type="term" value="C:membrane"/>
    <property type="evidence" value="ECO:0007669"/>
    <property type="project" value="UniProtKB-SubCell"/>
</dbReference>
<dbReference type="PRINTS" id="PR01490">
    <property type="entry name" value="RTXTOXIND"/>
</dbReference>
<feature type="domain" description="AprE-like beta-barrel" evidence="6">
    <location>
        <begin position="268"/>
        <end position="354"/>
    </location>
</feature>
<gene>
    <name evidence="7" type="ORF">BLX24_02560</name>
</gene>
<proteinExistence type="predicted"/>
<dbReference type="PANTHER" id="PTHR30386:SF26">
    <property type="entry name" value="TRANSPORT PROTEIN COMB"/>
    <property type="match status" value="1"/>
</dbReference>
<evidence type="ECO:0000256" key="5">
    <source>
        <dbReference type="SAM" id="Phobius"/>
    </source>
</evidence>
<name>A0A1S2VQC6_9BACT</name>
<evidence type="ECO:0000256" key="2">
    <source>
        <dbReference type="ARBA" id="ARBA00022692"/>
    </source>
</evidence>
<dbReference type="Proteomes" id="UP000181790">
    <property type="component" value="Unassembled WGS sequence"/>
</dbReference>
<keyword evidence="8" id="KW-1185">Reference proteome</keyword>
<comment type="caution">
    <text evidence="7">The sequence shown here is derived from an EMBL/GenBank/DDBJ whole genome shotgun (WGS) entry which is preliminary data.</text>
</comment>
<sequence length="382" mass="43720">MSEFDLSSSLITYLPRVTVRSQRIYMTVLGAVALCLIALPFIYVDVTTQAGGLVRPVTERGDVKATMGGLMTDVYVREGQTIRQGQVMFRLQSDALDTKVQLLKKQLNERRAFVRDLDKLTAKDWSVISTLESSLYRQQFEQFRSMVSEAQQTLQKRSRELQTSKKLYNEKVIARLDYEDAQFAYQSVAARYNSLVQQQRSSWQADRTQQRLALTELEAEEKQLGEQRALYELKAPIGGTVSQVQGRYAGSYVQPGETLGVVSPDSSLVVETYVEPKDIGLIKVKQPVRFQIDAFDYNQWGLLTGRVLDIANDFTLMSNKPMFKVRCLLDKPYLTLENGYRGYLKKGMTVQARFIVTRRSLYQLLYDKADDWLNPSTQTRRS</sequence>
<dbReference type="SUPFAM" id="SSF111369">
    <property type="entry name" value="HlyD-like secretion proteins"/>
    <property type="match status" value="1"/>
</dbReference>
<feature type="transmembrane region" description="Helical" evidence="5">
    <location>
        <begin position="24"/>
        <end position="43"/>
    </location>
</feature>
<dbReference type="InterPro" id="IPR058982">
    <property type="entry name" value="Beta-barrel_AprE"/>
</dbReference>
<dbReference type="OrthoDB" id="594147at2"/>
<dbReference type="Gene3D" id="2.40.30.170">
    <property type="match status" value="1"/>
</dbReference>
<dbReference type="Pfam" id="PF26002">
    <property type="entry name" value="Beta-barrel_AprE"/>
    <property type="match status" value="1"/>
</dbReference>
<dbReference type="EMBL" id="MORL01000001">
    <property type="protein sequence ID" value="OIN60983.1"/>
    <property type="molecule type" value="Genomic_DNA"/>
</dbReference>